<protein>
    <recommendedName>
        <fullName evidence="1">Halobacterial output domain-containing protein</fullName>
    </recommendedName>
</protein>
<evidence type="ECO:0000313" key="2">
    <source>
        <dbReference type="EMBL" id="SEP12043.1"/>
    </source>
</evidence>
<keyword evidence="3" id="KW-1185">Reference proteome</keyword>
<dbReference type="Proteomes" id="UP000199126">
    <property type="component" value="Unassembled WGS sequence"/>
</dbReference>
<organism evidence="2 3">
    <name type="scientific">Halogranum amylolyticum</name>
    <dbReference type="NCBI Taxonomy" id="660520"/>
    <lineage>
        <taxon>Archaea</taxon>
        <taxon>Methanobacteriati</taxon>
        <taxon>Methanobacteriota</taxon>
        <taxon>Stenosarchaea group</taxon>
        <taxon>Halobacteria</taxon>
        <taxon>Halobacteriales</taxon>
        <taxon>Haloferacaceae</taxon>
    </lineage>
</organism>
<dbReference type="OrthoDB" id="271604at2157"/>
<dbReference type="InterPro" id="IPR040624">
    <property type="entry name" value="HalOD1"/>
</dbReference>
<reference evidence="3" key="1">
    <citation type="submission" date="2016-10" db="EMBL/GenBank/DDBJ databases">
        <authorList>
            <person name="Varghese N."/>
            <person name="Submissions S."/>
        </authorList>
    </citation>
    <scope>NUCLEOTIDE SEQUENCE [LARGE SCALE GENOMIC DNA]</scope>
    <source>
        <strain evidence="3">CGMCC 1.10121</strain>
    </source>
</reference>
<accession>A0A1H8V9R7</accession>
<dbReference type="RefSeq" id="WP_089826965.1">
    <property type="nucleotide sequence ID" value="NZ_FODV01000015.1"/>
</dbReference>
<proteinExistence type="predicted"/>
<dbReference type="EMBL" id="FODV01000015">
    <property type="protein sequence ID" value="SEP12043.1"/>
    <property type="molecule type" value="Genomic_DNA"/>
</dbReference>
<dbReference type="AlphaFoldDB" id="A0A1H8V9R7"/>
<gene>
    <name evidence="2" type="ORF">SAMN04487948_11511</name>
</gene>
<sequence length="96" mass="10561">MSSALDSESDCTTHHLYHDWAGDESVGDQVIEAVAKYESTSRDDLPLLKKFVNPTALDTIFDSSDEEACSAGCITFSYYGYTILIQSTGQILIKKT</sequence>
<dbReference type="Pfam" id="PF18545">
    <property type="entry name" value="HalOD1"/>
    <property type="match status" value="1"/>
</dbReference>
<name>A0A1H8V9R7_9EURY</name>
<evidence type="ECO:0000313" key="3">
    <source>
        <dbReference type="Proteomes" id="UP000199126"/>
    </source>
</evidence>
<evidence type="ECO:0000259" key="1">
    <source>
        <dbReference type="Pfam" id="PF18545"/>
    </source>
</evidence>
<feature type="domain" description="Halobacterial output" evidence="1">
    <location>
        <begin position="23"/>
        <end position="94"/>
    </location>
</feature>